<dbReference type="RefSeq" id="WP_379862512.1">
    <property type="nucleotide sequence ID" value="NZ_JBHMFC010000105.1"/>
</dbReference>
<feature type="transmembrane region" description="Helical" evidence="1">
    <location>
        <begin position="16"/>
        <end position="35"/>
    </location>
</feature>
<reference evidence="2 3" key="1">
    <citation type="submission" date="2024-09" db="EMBL/GenBank/DDBJ databases">
        <authorList>
            <person name="Sun Q."/>
            <person name="Mori K."/>
        </authorList>
    </citation>
    <scope>NUCLEOTIDE SEQUENCE [LARGE SCALE GENOMIC DNA]</scope>
    <source>
        <strain evidence="2 3">CECT 8622</strain>
    </source>
</reference>
<evidence type="ECO:0000313" key="2">
    <source>
        <dbReference type="EMBL" id="MFB9058267.1"/>
    </source>
</evidence>
<dbReference type="PANTHER" id="PTHR34989:SF1">
    <property type="entry name" value="PROTEIN HDED"/>
    <property type="match status" value="1"/>
</dbReference>
<proteinExistence type="predicted"/>
<dbReference type="PANTHER" id="PTHR34989">
    <property type="entry name" value="PROTEIN HDED"/>
    <property type="match status" value="1"/>
</dbReference>
<feature type="transmembrane region" description="Helical" evidence="1">
    <location>
        <begin position="74"/>
        <end position="95"/>
    </location>
</feature>
<protein>
    <submittedName>
        <fullName evidence="2">HdeD family acid-resistance protein</fullName>
    </submittedName>
</protein>
<dbReference type="Proteomes" id="UP001589585">
    <property type="component" value="Unassembled WGS sequence"/>
</dbReference>
<sequence length="212" mass="23710">METFFLKSIRNAIKHWYIPLLVGLFFVIVSMVVFTSPAGSLLALSVLFALSFLFGGLSEIIFSIANRYHMDNWGWSLAFGIITFIIGISLIAHPALSIRVLAFYIGFIILFRSVSAISFAMDVKRYGNKNWSGLLVLGVLGGVASFFLIWNPVFAGMSVVILIALSFLFAGLFSVFLALQLRKLYNSSKVLSSDLRERYDALVEDIRKEWDA</sequence>
<accession>A0ABV5FFN1</accession>
<keyword evidence="1" id="KW-0812">Transmembrane</keyword>
<organism evidence="2 3">
    <name type="scientific">Mariniflexile ostreae</name>
    <dbReference type="NCBI Taxonomy" id="1520892"/>
    <lineage>
        <taxon>Bacteria</taxon>
        <taxon>Pseudomonadati</taxon>
        <taxon>Bacteroidota</taxon>
        <taxon>Flavobacteriia</taxon>
        <taxon>Flavobacteriales</taxon>
        <taxon>Flavobacteriaceae</taxon>
        <taxon>Mariniflexile</taxon>
    </lineage>
</organism>
<feature type="transmembrane region" description="Helical" evidence="1">
    <location>
        <begin position="41"/>
        <end position="62"/>
    </location>
</feature>
<evidence type="ECO:0000313" key="3">
    <source>
        <dbReference type="Proteomes" id="UP001589585"/>
    </source>
</evidence>
<keyword evidence="3" id="KW-1185">Reference proteome</keyword>
<name>A0ABV5FFN1_9FLAO</name>
<comment type="caution">
    <text evidence="2">The sequence shown here is derived from an EMBL/GenBank/DDBJ whole genome shotgun (WGS) entry which is preliminary data.</text>
</comment>
<feature type="transmembrane region" description="Helical" evidence="1">
    <location>
        <begin position="156"/>
        <end position="179"/>
    </location>
</feature>
<dbReference type="Pfam" id="PF03729">
    <property type="entry name" value="DUF308"/>
    <property type="match status" value="2"/>
</dbReference>
<feature type="transmembrane region" description="Helical" evidence="1">
    <location>
        <begin position="133"/>
        <end position="150"/>
    </location>
</feature>
<dbReference type="InterPro" id="IPR052712">
    <property type="entry name" value="Acid_resist_chaperone_HdeD"/>
</dbReference>
<gene>
    <name evidence="2" type="ORF">ACFFU9_16095</name>
</gene>
<dbReference type="InterPro" id="IPR005325">
    <property type="entry name" value="DUF308_memb"/>
</dbReference>
<keyword evidence="1" id="KW-1133">Transmembrane helix</keyword>
<evidence type="ECO:0000256" key="1">
    <source>
        <dbReference type="SAM" id="Phobius"/>
    </source>
</evidence>
<dbReference type="EMBL" id="JBHMFC010000105">
    <property type="protein sequence ID" value="MFB9058267.1"/>
    <property type="molecule type" value="Genomic_DNA"/>
</dbReference>
<feature type="transmembrane region" description="Helical" evidence="1">
    <location>
        <begin position="101"/>
        <end position="121"/>
    </location>
</feature>
<keyword evidence="1" id="KW-0472">Membrane</keyword>